<gene>
    <name evidence="4" type="ORF">QYM36_014485</name>
</gene>
<keyword evidence="2" id="KW-0804">Transcription</keyword>
<keyword evidence="1" id="KW-0805">Transcription regulation</keyword>
<sequence length="592" mass="68111">MLITETEEYRNFSSGVDRSRVGLPLNPVLGDSDLHTYVSFGTDKTYNRQNQHRNSDNIARSSAIVLKHIADIAHHFHTGKYAIQRAEGIFQEYRDENINNKKTKRSFKGKKLYALAAACFHKACIEESIPISLKQLEAQADVKKKDIIKIGRSFEKGLGVFHPKVYIIDFCTRLSFEKDVHNKMVRLADTVANNIFDSSIAAGREARTVAATSIWIAALHLNVKLKKIEVRNCSGVCTSAITACERKVMRYADCLCGKCKALNCKFCERIKIERLRQDDAENEPKKSNNDENELRTVNEIICDQNRDPCETIDTLPVPQPIIKNLQLKICAETTPQETEVAVFSSKMSEQELYTNYQQFRFWNQETEPYAGRFSPKEDGNDASFSGNMFRTINSQNCAISADAQVIKHLCLKTDELERNQHCNNFSQYNTYVNPYRQCNSPIPSWLYIHGTQYELASALQKQNNLQQTHLNVRNNESIQMQMLNVEENQNIEMFHFVDKKQSESEFFLTQNKANHIYLDPFIYSHEEEYDAYQGMTSNNFIQLQFNDSDNRDDTTDPTQVYIYPDGHKHPPQFYLNHDGINLAQTHNYASDS</sequence>
<dbReference type="CDD" id="cd00043">
    <property type="entry name" value="CYCLIN_SF"/>
    <property type="match status" value="2"/>
</dbReference>
<dbReference type="AlphaFoldDB" id="A0AA88HNE8"/>
<dbReference type="EMBL" id="JAVRJZ010000018">
    <property type="protein sequence ID" value="KAK2708871.1"/>
    <property type="molecule type" value="Genomic_DNA"/>
</dbReference>
<comment type="caution">
    <text evidence="4">The sequence shown here is derived from an EMBL/GenBank/DDBJ whole genome shotgun (WGS) entry which is preliminary data.</text>
</comment>
<feature type="domain" description="Transcription factor TFIIB cyclin-like" evidence="3">
    <location>
        <begin position="162"/>
        <end position="244"/>
    </location>
</feature>
<dbReference type="InterPro" id="IPR013150">
    <property type="entry name" value="TFIIB_cyclin"/>
</dbReference>
<evidence type="ECO:0000313" key="4">
    <source>
        <dbReference type="EMBL" id="KAK2708871.1"/>
    </source>
</evidence>
<dbReference type="GO" id="GO:0017025">
    <property type="term" value="F:TBP-class protein binding"/>
    <property type="evidence" value="ECO:0007669"/>
    <property type="project" value="InterPro"/>
</dbReference>
<dbReference type="GO" id="GO:0005634">
    <property type="term" value="C:nucleus"/>
    <property type="evidence" value="ECO:0007669"/>
    <property type="project" value="TreeGrafter"/>
</dbReference>
<dbReference type="GO" id="GO:0070897">
    <property type="term" value="P:transcription preinitiation complex assembly"/>
    <property type="evidence" value="ECO:0007669"/>
    <property type="project" value="InterPro"/>
</dbReference>
<proteinExistence type="predicted"/>
<dbReference type="Proteomes" id="UP001187531">
    <property type="component" value="Unassembled WGS sequence"/>
</dbReference>
<dbReference type="PANTHER" id="PTHR11618">
    <property type="entry name" value="TRANSCRIPTION INITIATION FACTOR IIB-RELATED"/>
    <property type="match status" value="1"/>
</dbReference>
<name>A0AA88HNE8_ARTSF</name>
<protein>
    <recommendedName>
        <fullName evidence="3">Transcription factor TFIIB cyclin-like domain-containing protein</fullName>
    </recommendedName>
</protein>
<dbReference type="Gene3D" id="1.10.472.170">
    <property type="match status" value="1"/>
</dbReference>
<dbReference type="PRINTS" id="PR00685">
    <property type="entry name" value="TIFACTORIIB"/>
</dbReference>
<dbReference type="InterPro" id="IPR000812">
    <property type="entry name" value="TFIIB"/>
</dbReference>
<evidence type="ECO:0000259" key="3">
    <source>
        <dbReference type="Pfam" id="PF00382"/>
    </source>
</evidence>
<keyword evidence="5" id="KW-1185">Reference proteome</keyword>
<dbReference type="Gene3D" id="1.10.472.10">
    <property type="entry name" value="Cyclin-like"/>
    <property type="match status" value="1"/>
</dbReference>
<dbReference type="GO" id="GO:0097550">
    <property type="term" value="C:transcription preinitiation complex"/>
    <property type="evidence" value="ECO:0007669"/>
    <property type="project" value="TreeGrafter"/>
</dbReference>
<evidence type="ECO:0000313" key="5">
    <source>
        <dbReference type="Proteomes" id="UP001187531"/>
    </source>
</evidence>
<organism evidence="4 5">
    <name type="scientific">Artemia franciscana</name>
    <name type="common">Brine shrimp</name>
    <name type="synonym">Artemia sanfranciscana</name>
    <dbReference type="NCBI Taxonomy" id="6661"/>
    <lineage>
        <taxon>Eukaryota</taxon>
        <taxon>Metazoa</taxon>
        <taxon>Ecdysozoa</taxon>
        <taxon>Arthropoda</taxon>
        <taxon>Crustacea</taxon>
        <taxon>Branchiopoda</taxon>
        <taxon>Anostraca</taxon>
        <taxon>Artemiidae</taxon>
        <taxon>Artemia</taxon>
    </lineage>
</organism>
<dbReference type="SUPFAM" id="SSF47954">
    <property type="entry name" value="Cyclin-like"/>
    <property type="match status" value="2"/>
</dbReference>
<evidence type="ECO:0000256" key="1">
    <source>
        <dbReference type="ARBA" id="ARBA00023015"/>
    </source>
</evidence>
<dbReference type="Pfam" id="PF00382">
    <property type="entry name" value="TFIIB"/>
    <property type="match status" value="1"/>
</dbReference>
<dbReference type="InterPro" id="IPR036915">
    <property type="entry name" value="Cyclin-like_sf"/>
</dbReference>
<reference evidence="4" key="1">
    <citation type="submission" date="2023-07" db="EMBL/GenBank/DDBJ databases">
        <title>Chromosome-level genome assembly of Artemia franciscana.</title>
        <authorList>
            <person name="Jo E."/>
        </authorList>
    </citation>
    <scope>NUCLEOTIDE SEQUENCE</scope>
    <source>
        <tissue evidence="4">Whole body</tissue>
    </source>
</reference>
<evidence type="ECO:0000256" key="2">
    <source>
        <dbReference type="ARBA" id="ARBA00023163"/>
    </source>
</evidence>
<accession>A0AA88HNE8</accession>
<dbReference type="PANTHER" id="PTHR11618:SF13">
    <property type="entry name" value="TRANSCRIPTION INITIATION FACTOR IIB"/>
    <property type="match status" value="1"/>
</dbReference>